<name>D0A7X3_TRYB9</name>
<dbReference type="OrthoDB" id="250257at2759"/>
<evidence type="ECO:0000256" key="2">
    <source>
        <dbReference type="SAM" id="MobiDB-lite"/>
    </source>
</evidence>
<accession>D0A7X3</accession>
<dbReference type="EMBL" id="FN554974">
    <property type="protein sequence ID" value="CBH17774.1"/>
    <property type="molecule type" value="Genomic_DNA"/>
</dbReference>
<proteinExistence type="predicted"/>
<feature type="coiled-coil region" evidence="1">
    <location>
        <begin position="137"/>
        <end position="164"/>
    </location>
</feature>
<evidence type="ECO:0000256" key="1">
    <source>
        <dbReference type="SAM" id="Coils"/>
    </source>
</evidence>
<dbReference type="Proteomes" id="UP000002316">
    <property type="component" value="Chromosome 11"/>
</dbReference>
<feature type="coiled-coil region" evidence="1">
    <location>
        <begin position="234"/>
        <end position="261"/>
    </location>
</feature>
<evidence type="ECO:0000313" key="4">
    <source>
        <dbReference type="Proteomes" id="UP000002316"/>
    </source>
</evidence>
<sequence>MRALRGGLVKRDVERLERELKSYTEQLERERVRLDVLRARQAGRADGKSGESESDAEKRRLTRENAALRRKLAKLRSNGGNMVRHPDVADLHNQTVAVLQEVRQINMEVESLGIAHSNLTTAIVEAQADERVRDDLRSKQYNEQHALRDRLKELNEEWRAVEKRDVQLHERCAALQKQVLFNVPEKEAAALRTEYEQQEESIKCLKKRHEYLKALNYGLLGEDKLSSTKEGRAKLNAEKKLRELRQLLESREKEYDNLKGTIHASYGRSR</sequence>
<feature type="region of interest" description="Disordered" evidence="2">
    <location>
        <begin position="42"/>
        <end position="63"/>
    </location>
</feature>
<keyword evidence="1" id="KW-0175">Coiled coil</keyword>
<organism evidence="3 4">
    <name type="scientific">Trypanosoma brucei gambiense (strain MHOM/CI/86/DAL972)</name>
    <dbReference type="NCBI Taxonomy" id="679716"/>
    <lineage>
        <taxon>Eukaryota</taxon>
        <taxon>Discoba</taxon>
        <taxon>Euglenozoa</taxon>
        <taxon>Kinetoplastea</taxon>
        <taxon>Metakinetoplastina</taxon>
        <taxon>Trypanosomatida</taxon>
        <taxon>Trypanosomatidae</taxon>
        <taxon>Trypanosoma</taxon>
    </lineage>
</organism>
<dbReference type="AlphaFoldDB" id="D0A7X3"/>
<protein>
    <submittedName>
        <fullName evidence="3">Uncharacterized protein</fullName>
    </submittedName>
</protein>
<evidence type="ECO:0000313" key="3">
    <source>
        <dbReference type="EMBL" id="CBH17774.1"/>
    </source>
</evidence>
<dbReference type="VEuPathDB" id="TriTrypDB:Tbg972.11.8930"/>
<dbReference type="RefSeq" id="XP_011780038.1">
    <property type="nucleotide sequence ID" value="XM_011781736.1"/>
</dbReference>
<reference evidence="4" key="1">
    <citation type="journal article" date="2010" name="PLoS Negl. Trop. Dis.">
        <title>The genome sequence of Trypanosoma brucei gambiense, causative agent of chronic human african trypanosomiasis.</title>
        <authorList>
            <person name="Jackson A.P."/>
            <person name="Sanders M."/>
            <person name="Berry A."/>
            <person name="McQuillan J."/>
            <person name="Aslett M.A."/>
            <person name="Quail M.A."/>
            <person name="Chukualim B."/>
            <person name="Capewell P."/>
            <person name="MacLeod A."/>
            <person name="Melville S.E."/>
            <person name="Gibson W."/>
            <person name="Barry J.D."/>
            <person name="Berriman M."/>
            <person name="Hertz-Fowler C."/>
        </authorList>
    </citation>
    <scope>NUCLEOTIDE SEQUENCE [LARGE SCALE GENOMIC DNA]</scope>
    <source>
        <strain evidence="4">MHOM/CI/86/DAL972</strain>
    </source>
</reference>
<gene>
    <name evidence="3" type="ORF">TbgDal_XI8930</name>
</gene>
<dbReference type="KEGG" id="tbg:TbgDal_XI8930"/>
<dbReference type="GeneID" id="23867932"/>